<evidence type="ECO:0000313" key="1">
    <source>
        <dbReference type="EMBL" id="KAJ1197026.1"/>
    </source>
</evidence>
<keyword evidence="2" id="KW-1185">Reference proteome</keyword>
<organism evidence="1 2">
    <name type="scientific">Pleurodeles waltl</name>
    <name type="common">Iberian ribbed newt</name>
    <dbReference type="NCBI Taxonomy" id="8319"/>
    <lineage>
        <taxon>Eukaryota</taxon>
        <taxon>Metazoa</taxon>
        <taxon>Chordata</taxon>
        <taxon>Craniata</taxon>
        <taxon>Vertebrata</taxon>
        <taxon>Euteleostomi</taxon>
        <taxon>Amphibia</taxon>
        <taxon>Batrachia</taxon>
        <taxon>Caudata</taxon>
        <taxon>Salamandroidea</taxon>
        <taxon>Salamandridae</taxon>
        <taxon>Pleurodelinae</taxon>
        <taxon>Pleurodeles</taxon>
    </lineage>
</organism>
<gene>
    <name evidence="1" type="ORF">NDU88_000888</name>
</gene>
<protein>
    <submittedName>
        <fullName evidence="1">Uncharacterized protein</fullName>
    </submittedName>
</protein>
<name>A0AAV7V834_PLEWA</name>
<reference evidence="1" key="1">
    <citation type="journal article" date="2022" name="bioRxiv">
        <title>Sequencing and chromosome-scale assembly of the giantPleurodeles waltlgenome.</title>
        <authorList>
            <person name="Brown T."/>
            <person name="Elewa A."/>
            <person name="Iarovenko S."/>
            <person name="Subramanian E."/>
            <person name="Araus A.J."/>
            <person name="Petzold A."/>
            <person name="Susuki M."/>
            <person name="Suzuki K.-i.T."/>
            <person name="Hayashi T."/>
            <person name="Toyoda A."/>
            <person name="Oliveira C."/>
            <person name="Osipova E."/>
            <person name="Leigh N.D."/>
            <person name="Simon A."/>
            <person name="Yun M.H."/>
        </authorList>
    </citation>
    <scope>NUCLEOTIDE SEQUENCE</scope>
    <source>
        <strain evidence="1">20211129_DDA</strain>
        <tissue evidence="1">Liver</tissue>
    </source>
</reference>
<proteinExistence type="predicted"/>
<accession>A0AAV7V834</accession>
<sequence length="74" mass="8613">MSFCCFVKRASDCLSIIQALRRRRTRQRGENSAANQRARLARRKGQNAFLLREEEDAQTGIKSKRSRCTLWCHA</sequence>
<dbReference type="AlphaFoldDB" id="A0AAV7V834"/>
<comment type="caution">
    <text evidence="1">The sequence shown here is derived from an EMBL/GenBank/DDBJ whole genome shotgun (WGS) entry which is preliminary data.</text>
</comment>
<dbReference type="EMBL" id="JANPWB010000003">
    <property type="protein sequence ID" value="KAJ1197026.1"/>
    <property type="molecule type" value="Genomic_DNA"/>
</dbReference>
<dbReference type="Proteomes" id="UP001066276">
    <property type="component" value="Chromosome 2_1"/>
</dbReference>
<evidence type="ECO:0000313" key="2">
    <source>
        <dbReference type="Proteomes" id="UP001066276"/>
    </source>
</evidence>